<evidence type="ECO:0000256" key="2">
    <source>
        <dbReference type="ARBA" id="ARBA00023125"/>
    </source>
</evidence>
<reference evidence="5 6" key="1">
    <citation type="submission" date="2018-06" db="EMBL/GenBank/DDBJ databases">
        <title>Genomic Encyclopedia of Archaeal and Bacterial Type Strains, Phase II (KMG-II): from individual species to whole genera.</title>
        <authorList>
            <person name="Goeker M."/>
        </authorList>
    </citation>
    <scope>NUCLEOTIDE SEQUENCE [LARGE SCALE GENOMIC DNA]</scope>
    <source>
        <strain evidence="5 6">DSM 18710</strain>
    </source>
</reference>
<dbReference type="Gene3D" id="1.10.150.130">
    <property type="match status" value="1"/>
</dbReference>
<feature type="domain" description="Core-binding (CB)" evidence="4">
    <location>
        <begin position="107"/>
        <end position="198"/>
    </location>
</feature>
<dbReference type="InterPro" id="IPR010998">
    <property type="entry name" value="Integrase_recombinase_N"/>
</dbReference>
<evidence type="ECO:0000256" key="1">
    <source>
        <dbReference type="ARBA" id="ARBA00022908"/>
    </source>
</evidence>
<dbReference type="PROSITE" id="PS51900">
    <property type="entry name" value="CB"/>
    <property type="match status" value="1"/>
</dbReference>
<keyword evidence="2 3" id="KW-0238">DNA-binding</keyword>
<protein>
    <submittedName>
        <fullName evidence="5">Integrase-like protein</fullName>
    </submittedName>
</protein>
<dbReference type="RefSeq" id="WP_211307796.1">
    <property type="nucleotide sequence ID" value="NZ_QLTQ01000077.1"/>
</dbReference>
<evidence type="ECO:0000313" key="6">
    <source>
        <dbReference type="Proteomes" id="UP000249852"/>
    </source>
</evidence>
<evidence type="ECO:0000259" key="4">
    <source>
        <dbReference type="PROSITE" id="PS51900"/>
    </source>
</evidence>
<sequence>MKSTFAILFYIDRSKTNEDGLCVIRCRITCNGTSSSFSTQLQTSPDEWLARKGCIKATTGNSSGINLQLNSIEECLHSLYERTLREENYITAEYLKERYMQQSRPMPTLTELYQSVCEYKEELQGRTLSKATVRAFKDSYKSFVHFLQVRDRADCMPTEVDKTLLEDYRLFMLRDLGNKESSVGNRLRHLHQVIRKALQERYVREDPFELIDIETPTYERNALTADDLQKLLAYR</sequence>
<dbReference type="Proteomes" id="UP000249852">
    <property type="component" value="Unassembled WGS sequence"/>
</dbReference>
<feature type="non-terminal residue" evidence="5">
    <location>
        <position position="235"/>
    </location>
</feature>
<dbReference type="InterPro" id="IPR044068">
    <property type="entry name" value="CB"/>
</dbReference>
<keyword evidence="6" id="KW-1185">Reference proteome</keyword>
<gene>
    <name evidence="5" type="ORF">BC673_1771</name>
</gene>
<dbReference type="InterPro" id="IPR011010">
    <property type="entry name" value="DNA_brk_join_enz"/>
</dbReference>
<name>A0ABX9DLY3_9BACT</name>
<organism evidence="5 6">
    <name type="scientific">Prevotella pallens</name>
    <dbReference type="NCBI Taxonomy" id="60133"/>
    <lineage>
        <taxon>Bacteria</taxon>
        <taxon>Pseudomonadati</taxon>
        <taxon>Bacteroidota</taxon>
        <taxon>Bacteroidia</taxon>
        <taxon>Bacteroidales</taxon>
        <taxon>Prevotellaceae</taxon>
        <taxon>Prevotella</taxon>
    </lineage>
</organism>
<evidence type="ECO:0000256" key="3">
    <source>
        <dbReference type="PROSITE-ProRule" id="PRU01248"/>
    </source>
</evidence>
<dbReference type="InterPro" id="IPR025269">
    <property type="entry name" value="SAM-like_dom"/>
</dbReference>
<evidence type="ECO:0000313" key="5">
    <source>
        <dbReference type="EMBL" id="RAS39549.1"/>
    </source>
</evidence>
<dbReference type="EMBL" id="QLTQ01000077">
    <property type="protein sequence ID" value="RAS39549.1"/>
    <property type="molecule type" value="Genomic_DNA"/>
</dbReference>
<proteinExistence type="predicted"/>
<keyword evidence="1" id="KW-0229">DNA integration</keyword>
<accession>A0ABX9DLY3</accession>
<dbReference type="Pfam" id="PF17293">
    <property type="entry name" value="Arm-DNA-bind_5"/>
    <property type="match status" value="1"/>
</dbReference>
<comment type="caution">
    <text evidence="5">The sequence shown here is derived from an EMBL/GenBank/DDBJ whole genome shotgun (WGS) entry which is preliminary data.</text>
</comment>
<dbReference type="Pfam" id="PF13102">
    <property type="entry name" value="Phage_int_SAM_5"/>
    <property type="match status" value="1"/>
</dbReference>
<dbReference type="InterPro" id="IPR035386">
    <property type="entry name" value="Arm-DNA-bind_5"/>
</dbReference>
<dbReference type="SUPFAM" id="SSF56349">
    <property type="entry name" value="DNA breaking-rejoining enzymes"/>
    <property type="match status" value="1"/>
</dbReference>